<protein>
    <submittedName>
        <fullName evidence="1">Uncharacterized protein</fullName>
    </submittedName>
</protein>
<reference evidence="1 2" key="1">
    <citation type="journal article" date="2012" name="J. Bacteriol.">
        <title>Complete genome sequence of strain 1860, a crenarchaeon of the genus pyrobaculum able to grow with various electron acceptors.</title>
        <authorList>
            <person name="Mardanov A.V."/>
            <person name="Gumerov V.M."/>
            <person name="Slobodkina G.B."/>
            <person name="Beletsky A.V."/>
            <person name="Bonch-Osmolovskaya E.A."/>
            <person name="Ravin N.V."/>
            <person name="Skryabin K.G."/>
        </authorList>
    </citation>
    <scope>NUCLEOTIDE SEQUENCE [LARGE SCALE GENOMIC DNA]</scope>
    <source>
        <strain evidence="1 2">1860</strain>
    </source>
</reference>
<dbReference type="Proteomes" id="UP000005867">
    <property type="component" value="Chromosome"/>
</dbReference>
<gene>
    <name evidence="1" type="ORF">P186_0950</name>
</gene>
<organism evidence="1 2">
    <name type="scientific">Pyrobaculum ferrireducens</name>
    <dbReference type="NCBI Taxonomy" id="1104324"/>
    <lineage>
        <taxon>Archaea</taxon>
        <taxon>Thermoproteota</taxon>
        <taxon>Thermoprotei</taxon>
        <taxon>Thermoproteales</taxon>
        <taxon>Thermoproteaceae</taxon>
        <taxon>Pyrobaculum</taxon>
    </lineage>
</organism>
<keyword evidence="2" id="KW-1185">Reference proteome</keyword>
<accession>G7VBG1</accession>
<evidence type="ECO:0000313" key="1">
    <source>
        <dbReference type="EMBL" id="AET32391.1"/>
    </source>
</evidence>
<dbReference type="EMBL" id="CP003098">
    <property type="protein sequence ID" value="AET32391.1"/>
    <property type="molecule type" value="Genomic_DNA"/>
</dbReference>
<proteinExistence type="predicted"/>
<name>G7VBG1_9CREN</name>
<dbReference type="AlphaFoldDB" id="G7VBG1"/>
<sequence>MYLKKRIERSSTPISHAPTTSSLYLKKRIESDVSVCGCQQIPNRVQYLKKRIERGQVSRERS</sequence>
<evidence type="ECO:0000313" key="2">
    <source>
        <dbReference type="Proteomes" id="UP000005867"/>
    </source>
</evidence>
<dbReference type="STRING" id="1104324.P186_0950"/>
<dbReference type="KEGG" id="pyr:P186_0950"/>
<dbReference type="HOGENOM" id="CLU_2893396_0_0_2"/>
<dbReference type="BioCyc" id="PSP1104324:GJSN-930-MONOMER"/>